<dbReference type="Proteomes" id="UP000070089">
    <property type="component" value="Unassembled WGS sequence"/>
</dbReference>
<dbReference type="EMBL" id="JXTI01000030">
    <property type="protein sequence ID" value="KWX14502.1"/>
    <property type="molecule type" value="Genomic_DNA"/>
</dbReference>
<name>A0A132NXS2_GIAIN</name>
<reference evidence="1 2" key="1">
    <citation type="journal article" date="2015" name="Mol. Biochem. Parasitol.">
        <title>Identification of polymorphic genes for use in assemblage B genotyping assays through comparative genomics of multiple assemblage B Giardia duodenalis isolates.</title>
        <authorList>
            <person name="Wielinga C."/>
            <person name="Thompson R.C."/>
            <person name="Monis P."/>
            <person name="Ryan U."/>
        </authorList>
    </citation>
    <scope>NUCLEOTIDE SEQUENCE [LARGE SCALE GENOMIC DNA]</scope>
    <source>
        <strain evidence="1 2">BAH15c1</strain>
    </source>
</reference>
<gene>
    <name evidence="1" type="ORF">QR46_1465</name>
</gene>
<accession>A0A132NXS2</accession>
<evidence type="ECO:0000313" key="1">
    <source>
        <dbReference type="EMBL" id="KWX14502.1"/>
    </source>
</evidence>
<dbReference type="OrthoDB" id="10254998at2759"/>
<proteinExistence type="predicted"/>
<dbReference type="VEuPathDB" id="GiardiaDB:QR46_1465"/>
<protein>
    <submittedName>
        <fullName evidence="1">Uncharacterized protein</fullName>
    </submittedName>
</protein>
<dbReference type="AlphaFoldDB" id="A0A132NXS2"/>
<organism evidence="1 2">
    <name type="scientific">Giardia duodenalis assemblage B</name>
    <dbReference type="NCBI Taxonomy" id="1394984"/>
    <lineage>
        <taxon>Eukaryota</taxon>
        <taxon>Metamonada</taxon>
        <taxon>Diplomonadida</taxon>
        <taxon>Hexamitidae</taxon>
        <taxon>Giardiinae</taxon>
        <taxon>Giardia</taxon>
    </lineage>
</organism>
<comment type="caution">
    <text evidence="1">The sequence shown here is derived from an EMBL/GenBank/DDBJ whole genome shotgun (WGS) entry which is preliminary data.</text>
</comment>
<evidence type="ECO:0000313" key="2">
    <source>
        <dbReference type="Proteomes" id="UP000070089"/>
    </source>
</evidence>
<sequence>MECLCEVQKQLLEVIQRSRVIDHQIRTMRETALLHPMTTSDISVDSGAPLMGVTLNNESPDHDESTFLADAIYNQHCASASDPVSINLPSSVESQQAGTIDFLVSMVQRMVRDANAALHYAEQVSRVNELRDAIQPRAYVDPIPDYFSLVEQVGQSKFDAHGPYNPIGRFIRYVYSLIDRNAALQRELQKHTSLYTTSC</sequence>